<evidence type="ECO:0000256" key="4">
    <source>
        <dbReference type="ARBA" id="ARBA00023172"/>
    </source>
</evidence>
<name>A0A178MXQ9_9PROT</name>
<dbReference type="InterPro" id="IPR003717">
    <property type="entry name" value="RecO"/>
</dbReference>
<dbReference type="PANTHER" id="PTHR33991:SF1">
    <property type="entry name" value="DNA REPAIR PROTEIN RECO"/>
    <property type="match status" value="1"/>
</dbReference>
<evidence type="ECO:0000313" key="9">
    <source>
        <dbReference type="EMBL" id="OAN58046.1"/>
    </source>
</evidence>
<dbReference type="InterPro" id="IPR042242">
    <property type="entry name" value="RecO_C"/>
</dbReference>
<evidence type="ECO:0000256" key="5">
    <source>
        <dbReference type="ARBA" id="ARBA00023204"/>
    </source>
</evidence>
<dbReference type="GO" id="GO:0006310">
    <property type="term" value="P:DNA recombination"/>
    <property type="evidence" value="ECO:0007669"/>
    <property type="project" value="UniProtKB-UniRule"/>
</dbReference>
<sequence length="243" mass="25847">MMDWDDDAIVLSARRHGENAAVIHVLTGAHGRHPGLVPGGMGRANRGSLQPGNRVRVAWQGRLAEQLGRFRVELVRADAALHLADPDRLAALSAACAVAEAALPERQPLPAAHAALTALLDALESDAWATVMVHWELALLRALGFGLDLSACAVSGTSEDLAYVSPKSGRAVSRAAGQDWQDRLLELPAFLVAGGIGSAPDVALGLKLTGFFLERHVLAPQRRPMPAARLRLVDRFLSSGTIY</sequence>
<evidence type="ECO:0000259" key="8">
    <source>
        <dbReference type="Pfam" id="PF11967"/>
    </source>
</evidence>
<dbReference type="Gene3D" id="1.20.1440.120">
    <property type="entry name" value="Recombination protein O, C-terminal domain"/>
    <property type="match status" value="1"/>
</dbReference>
<dbReference type="AlphaFoldDB" id="A0A178MXQ9"/>
<evidence type="ECO:0000256" key="3">
    <source>
        <dbReference type="ARBA" id="ARBA00022763"/>
    </source>
</evidence>
<dbReference type="NCBIfam" id="TIGR00613">
    <property type="entry name" value="reco"/>
    <property type="match status" value="1"/>
</dbReference>
<accession>A0A178MXQ9</accession>
<dbReference type="GO" id="GO:0043590">
    <property type="term" value="C:bacterial nucleoid"/>
    <property type="evidence" value="ECO:0007669"/>
    <property type="project" value="TreeGrafter"/>
</dbReference>
<evidence type="ECO:0000256" key="2">
    <source>
        <dbReference type="ARBA" id="ARBA00021310"/>
    </source>
</evidence>
<dbReference type="HAMAP" id="MF_00201">
    <property type="entry name" value="RecO"/>
    <property type="match status" value="1"/>
</dbReference>
<evidence type="ECO:0000256" key="7">
    <source>
        <dbReference type="HAMAP-Rule" id="MF_00201"/>
    </source>
</evidence>
<dbReference type="InterPro" id="IPR037278">
    <property type="entry name" value="ARFGAP/RecO"/>
</dbReference>
<reference evidence="9 10" key="1">
    <citation type="submission" date="2016-04" db="EMBL/GenBank/DDBJ databases">
        <title>Draft genome sequence of freshwater magnetotactic bacteria Magnetospirillum marisnigri SP-1 and Magnetospirillum moscoviense BB-1.</title>
        <authorList>
            <person name="Koziaeva V."/>
            <person name="Dziuba M.V."/>
            <person name="Ivanov T.M."/>
            <person name="Kuznetsov B."/>
            <person name="Grouzdev D.S."/>
        </authorList>
    </citation>
    <scope>NUCLEOTIDE SEQUENCE [LARGE SCALE GENOMIC DNA]</scope>
    <source>
        <strain evidence="9 10">BB-1</strain>
    </source>
</reference>
<dbReference type="InterPro" id="IPR012340">
    <property type="entry name" value="NA-bd_OB-fold"/>
</dbReference>
<dbReference type="Pfam" id="PF11967">
    <property type="entry name" value="RecO_N"/>
    <property type="match status" value="1"/>
</dbReference>
<keyword evidence="4 7" id="KW-0233">DNA recombination</keyword>
<dbReference type="InterPro" id="IPR022572">
    <property type="entry name" value="DNA_rep/recomb_RecO_N"/>
</dbReference>
<dbReference type="RefSeq" id="WP_068497629.1">
    <property type="nucleotide sequence ID" value="NZ_LWQU01000075.1"/>
</dbReference>
<evidence type="ECO:0000256" key="1">
    <source>
        <dbReference type="ARBA" id="ARBA00007452"/>
    </source>
</evidence>
<keyword evidence="3 7" id="KW-0227">DNA damage</keyword>
<comment type="caution">
    <text evidence="9">The sequence shown here is derived from an EMBL/GenBank/DDBJ whole genome shotgun (WGS) entry which is preliminary data.</text>
</comment>
<dbReference type="SUPFAM" id="SSF50249">
    <property type="entry name" value="Nucleic acid-binding proteins"/>
    <property type="match status" value="1"/>
</dbReference>
<comment type="function">
    <text evidence="7">Involved in DNA repair and RecF pathway recombination.</text>
</comment>
<dbReference type="PANTHER" id="PTHR33991">
    <property type="entry name" value="DNA REPAIR PROTEIN RECO"/>
    <property type="match status" value="1"/>
</dbReference>
<dbReference type="Proteomes" id="UP000078543">
    <property type="component" value="Unassembled WGS sequence"/>
</dbReference>
<protein>
    <recommendedName>
        <fullName evidence="2 7">DNA repair protein RecO</fullName>
    </recommendedName>
    <alternativeName>
        <fullName evidence="6 7">Recombination protein O</fullName>
    </alternativeName>
</protein>
<dbReference type="Gene3D" id="2.40.50.140">
    <property type="entry name" value="Nucleic acid-binding proteins"/>
    <property type="match status" value="1"/>
</dbReference>
<keyword evidence="5 7" id="KW-0234">DNA repair</keyword>
<proteinExistence type="inferred from homology"/>
<gene>
    <name evidence="7" type="primary">recO</name>
    <name evidence="9" type="ORF">A6A05_07700</name>
</gene>
<keyword evidence="10" id="KW-1185">Reference proteome</keyword>
<evidence type="ECO:0000313" key="10">
    <source>
        <dbReference type="Proteomes" id="UP000078543"/>
    </source>
</evidence>
<evidence type="ECO:0000256" key="6">
    <source>
        <dbReference type="ARBA" id="ARBA00033409"/>
    </source>
</evidence>
<feature type="domain" description="DNA replication/recombination mediator RecO N-terminal" evidence="8">
    <location>
        <begin position="2"/>
        <end position="75"/>
    </location>
</feature>
<dbReference type="EMBL" id="LWQU01000075">
    <property type="protein sequence ID" value="OAN58046.1"/>
    <property type="molecule type" value="Genomic_DNA"/>
</dbReference>
<dbReference type="GO" id="GO:0006302">
    <property type="term" value="P:double-strand break repair"/>
    <property type="evidence" value="ECO:0007669"/>
    <property type="project" value="TreeGrafter"/>
</dbReference>
<dbReference type="SUPFAM" id="SSF57863">
    <property type="entry name" value="ArfGap/RecO-like zinc finger"/>
    <property type="match status" value="1"/>
</dbReference>
<organism evidence="9 10">
    <name type="scientific">Magnetospirillum moscoviense</name>
    <dbReference type="NCBI Taxonomy" id="1437059"/>
    <lineage>
        <taxon>Bacteria</taxon>
        <taxon>Pseudomonadati</taxon>
        <taxon>Pseudomonadota</taxon>
        <taxon>Alphaproteobacteria</taxon>
        <taxon>Rhodospirillales</taxon>
        <taxon>Rhodospirillaceae</taxon>
        <taxon>Magnetospirillum</taxon>
    </lineage>
</organism>
<dbReference type="STRING" id="1437059.A6A05_07700"/>
<dbReference type="Pfam" id="PF02565">
    <property type="entry name" value="RecO_C"/>
    <property type="match status" value="1"/>
</dbReference>
<comment type="similarity">
    <text evidence="1 7">Belongs to the RecO family.</text>
</comment>